<feature type="domain" description="Mce/MlaD" evidence="2">
    <location>
        <begin position="36"/>
        <end position="108"/>
    </location>
</feature>
<evidence type="ECO:0000256" key="1">
    <source>
        <dbReference type="SAM" id="Phobius"/>
    </source>
</evidence>
<comment type="caution">
    <text evidence="3">The sequence shown here is derived from an EMBL/GenBank/DDBJ whole genome shotgun (WGS) entry which is preliminary data.</text>
</comment>
<proteinExistence type="predicted"/>
<name>A0A506PJH5_9FLAO</name>
<keyword evidence="4" id="KW-1185">Reference proteome</keyword>
<dbReference type="InterPro" id="IPR003399">
    <property type="entry name" value="Mce/MlaD"/>
</dbReference>
<accession>A0A506PJH5</accession>
<evidence type="ECO:0000313" key="3">
    <source>
        <dbReference type="EMBL" id="TPV33525.1"/>
    </source>
</evidence>
<dbReference type="Proteomes" id="UP000317332">
    <property type="component" value="Unassembled WGS sequence"/>
</dbReference>
<gene>
    <name evidence="3" type="ORF">FJ651_10325</name>
</gene>
<dbReference type="PANTHER" id="PTHR36698">
    <property type="entry name" value="BLL5892 PROTEIN"/>
    <property type="match status" value="1"/>
</dbReference>
<dbReference type="PANTHER" id="PTHR36698:SF3">
    <property type="entry name" value="ABC-TYPE TRANSPORT AUXILIARY LIPOPROTEIN COMPONENT DOMAIN-CONTAINING PROTEIN"/>
    <property type="match status" value="1"/>
</dbReference>
<dbReference type="AlphaFoldDB" id="A0A506PJH5"/>
<keyword evidence="1" id="KW-1133">Transmembrane helix</keyword>
<keyword evidence="1" id="KW-0472">Membrane</keyword>
<dbReference type="EMBL" id="VHIQ01000004">
    <property type="protein sequence ID" value="TPV33525.1"/>
    <property type="molecule type" value="Genomic_DNA"/>
</dbReference>
<evidence type="ECO:0000259" key="2">
    <source>
        <dbReference type="Pfam" id="PF02470"/>
    </source>
</evidence>
<dbReference type="OrthoDB" id="9769132at2"/>
<evidence type="ECO:0000313" key="4">
    <source>
        <dbReference type="Proteomes" id="UP000317332"/>
    </source>
</evidence>
<organism evidence="3 4">
    <name type="scientific">Paucihalobacter ruber</name>
    <dbReference type="NCBI Taxonomy" id="2567861"/>
    <lineage>
        <taxon>Bacteria</taxon>
        <taxon>Pseudomonadati</taxon>
        <taxon>Bacteroidota</taxon>
        <taxon>Flavobacteriia</taxon>
        <taxon>Flavobacteriales</taxon>
        <taxon>Flavobacteriaceae</taxon>
        <taxon>Paucihalobacter</taxon>
    </lineage>
</organism>
<sequence length="316" mass="35301">MSREIKTAVLVIAGILLFIYLFKFLQGENLFKPTNTYFTEFDYNALSTSSVVTIKGNAVGKISNIKYDFKTGKTRVAFTVDPQLKFSKNSVIRLYETGLMGGNALAVIAANDTDYAKPGDMLKSEIQPGLITSLRDNFTGLSSDLDQTIRSADTLMVNLNKLVADESEEGIKQTIAQLNSTLKSFKTLSESIDAMVNQNDQKVAMLLDNFGETSENLKQLSYDLKDLELERTVNNLDSTLVTFKNIMASIEKGEGSAGKLLNDDQLYNNLEGATLQLEKLLEDFRINPKRYVHFSIFGKKAQPYFVEEPETDEKDN</sequence>
<protein>
    <submittedName>
        <fullName evidence="3">MCE family protein</fullName>
    </submittedName>
</protein>
<dbReference type="Pfam" id="PF02470">
    <property type="entry name" value="MlaD"/>
    <property type="match status" value="1"/>
</dbReference>
<reference evidence="3 4" key="1">
    <citation type="submission" date="2019-06" db="EMBL/GenBank/DDBJ databases">
        <title>Flavobacteriaceae Paucihalobacterium erythroidium CWB-1, complete genome.</title>
        <authorList>
            <person name="Wu S."/>
        </authorList>
    </citation>
    <scope>NUCLEOTIDE SEQUENCE [LARGE SCALE GENOMIC DNA]</scope>
    <source>
        <strain evidence="3 4">CWB-1</strain>
    </source>
</reference>
<feature type="transmembrane region" description="Helical" evidence="1">
    <location>
        <begin position="7"/>
        <end position="25"/>
    </location>
</feature>
<keyword evidence="1" id="KW-0812">Transmembrane</keyword>